<keyword evidence="4 7" id="KW-0812">Transmembrane</keyword>
<accession>A0A523TL29</accession>
<evidence type="ECO:0000256" key="1">
    <source>
        <dbReference type="ARBA" id="ARBA00004651"/>
    </source>
</evidence>
<gene>
    <name evidence="9" type="ORF">E3J68_00095</name>
</gene>
<dbReference type="Proteomes" id="UP000316517">
    <property type="component" value="Unassembled WGS sequence"/>
</dbReference>
<feature type="transmembrane region" description="Helical" evidence="7">
    <location>
        <begin position="86"/>
        <end position="107"/>
    </location>
</feature>
<feature type="transmembrane region" description="Helical" evidence="7">
    <location>
        <begin position="146"/>
        <end position="166"/>
    </location>
</feature>
<organism evidence="9 10">
    <name type="scientific">Aerophobetes bacterium</name>
    <dbReference type="NCBI Taxonomy" id="2030807"/>
    <lineage>
        <taxon>Bacteria</taxon>
        <taxon>Candidatus Aerophobota</taxon>
    </lineage>
</organism>
<dbReference type="EMBL" id="SOJT01000006">
    <property type="protein sequence ID" value="TET31036.1"/>
    <property type="molecule type" value="Genomic_DNA"/>
</dbReference>
<comment type="caution">
    <text evidence="9">The sequence shown here is derived from an EMBL/GenBank/DDBJ whole genome shotgun (WGS) entry which is preliminary data.</text>
</comment>
<dbReference type="CDD" id="cd06261">
    <property type="entry name" value="TM_PBP2"/>
    <property type="match status" value="1"/>
</dbReference>
<evidence type="ECO:0000313" key="10">
    <source>
        <dbReference type="Proteomes" id="UP000316517"/>
    </source>
</evidence>
<dbReference type="Gene3D" id="1.10.3720.10">
    <property type="entry name" value="MetI-like"/>
    <property type="match status" value="1"/>
</dbReference>
<evidence type="ECO:0000256" key="3">
    <source>
        <dbReference type="ARBA" id="ARBA00022475"/>
    </source>
</evidence>
<feature type="transmembrane region" description="Helical" evidence="7">
    <location>
        <begin position="275"/>
        <end position="297"/>
    </location>
</feature>
<feature type="transmembrane region" description="Helical" evidence="7">
    <location>
        <begin position="173"/>
        <end position="195"/>
    </location>
</feature>
<dbReference type="GO" id="GO:0055085">
    <property type="term" value="P:transmembrane transport"/>
    <property type="evidence" value="ECO:0007669"/>
    <property type="project" value="InterPro"/>
</dbReference>
<comment type="subcellular location">
    <subcellularLocation>
        <location evidence="1 7">Cell membrane</location>
        <topology evidence="1 7">Multi-pass membrane protein</topology>
    </subcellularLocation>
</comment>
<feature type="transmembrane region" description="Helical" evidence="7">
    <location>
        <begin position="119"/>
        <end position="140"/>
    </location>
</feature>
<dbReference type="SUPFAM" id="SSF161098">
    <property type="entry name" value="MetI-like"/>
    <property type="match status" value="1"/>
</dbReference>
<comment type="similarity">
    <text evidence="7">Belongs to the binding-protein-dependent transport system permease family.</text>
</comment>
<evidence type="ECO:0000256" key="4">
    <source>
        <dbReference type="ARBA" id="ARBA00022692"/>
    </source>
</evidence>
<keyword evidence="2 7" id="KW-0813">Transport</keyword>
<dbReference type="PROSITE" id="PS50928">
    <property type="entry name" value="ABC_TM1"/>
    <property type="match status" value="1"/>
</dbReference>
<evidence type="ECO:0000256" key="5">
    <source>
        <dbReference type="ARBA" id="ARBA00022989"/>
    </source>
</evidence>
<feature type="transmembrane region" description="Helical" evidence="7">
    <location>
        <begin position="215"/>
        <end position="234"/>
    </location>
</feature>
<reference evidence="9 10" key="1">
    <citation type="submission" date="2019-03" db="EMBL/GenBank/DDBJ databases">
        <title>Metabolic potential of uncultured bacteria and archaea associated with petroleum seepage in deep-sea sediments.</title>
        <authorList>
            <person name="Dong X."/>
            <person name="Hubert C."/>
        </authorList>
    </citation>
    <scope>NUCLEOTIDE SEQUENCE [LARGE SCALE GENOMIC DNA]</scope>
    <source>
        <strain evidence="9">E44_bin3</strain>
    </source>
</reference>
<name>A0A523TL29_UNCAE</name>
<proteinExistence type="inferred from homology"/>
<evidence type="ECO:0000259" key="8">
    <source>
        <dbReference type="PROSITE" id="PS50928"/>
    </source>
</evidence>
<dbReference type="Pfam" id="PF00528">
    <property type="entry name" value="BPD_transp_1"/>
    <property type="match status" value="1"/>
</dbReference>
<protein>
    <submittedName>
        <fullName evidence="9">Sugar ABC transporter permease</fullName>
    </submittedName>
</protein>
<dbReference type="AlphaFoldDB" id="A0A523TL29"/>
<keyword evidence="3" id="KW-1003">Cell membrane</keyword>
<keyword evidence="6 7" id="KW-0472">Membrane</keyword>
<dbReference type="GO" id="GO:0005886">
    <property type="term" value="C:plasma membrane"/>
    <property type="evidence" value="ECO:0007669"/>
    <property type="project" value="UniProtKB-SubCell"/>
</dbReference>
<dbReference type="InterPro" id="IPR000515">
    <property type="entry name" value="MetI-like"/>
</dbReference>
<dbReference type="PANTHER" id="PTHR43005:SF1">
    <property type="entry name" value="SPERMIDINE_PUTRESCINE TRANSPORT SYSTEM PERMEASE PROTEIN"/>
    <property type="match status" value="1"/>
</dbReference>
<sequence length="306" mass="34881">MRKTRSPRMTRRPFSLESQERRLGIILVLPIVVLMAGFIAYPFAYNFWLAFNSKHLLSPSMNFIGLRNFSVLVGKSEFWLSLKNQIIWASATVSLQLVLGIGTALLLNMEFRGRSLARTLILIPYVTSPVVVALVWKWMLNDVNGIINYSLMITGIIKSPITWLGLERWAMPTIILIAAWEWFPFVTICVLARLQTIPQQIYEAARVDGSSSWQSFLHITLPQLSSVLFITILLRGIWMFNKFDIIWLLTGGGPVRATQTLPILSYFQIFHSFKIGLGAATNTFMFLFMTGVAIIYFKVYKVSEEV</sequence>
<feature type="transmembrane region" description="Helical" evidence="7">
    <location>
        <begin position="21"/>
        <end position="44"/>
    </location>
</feature>
<evidence type="ECO:0000256" key="2">
    <source>
        <dbReference type="ARBA" id="ARBA00022448"/>
    </source>
</evidence>
<keyword evidence="5 7" id="KW-1133">Transmembrane helix</keyword>
<evidence type="ECO:0000256" key="6">
    <source>
        <dbReference type="ARBA" id="ARBA00023136"/>
    </source>
</evidence>
<evidence type="ECO:0000313" key="9">
    <source>
        <dbReference type="EMBL" id="TET31036.1"/>
    </source>
</evidence>
<dbReference type="PANTHER" id="PTHR43005">
    <property type="entry name" value="BLR7065 PROTEIN"/>
    <property type="match status" value="1"/>
</dbReference>
<feature type="domain" description="ABC transmembrane type-1" evidence="8">
    <location>
        <begin position="82"/>
        <end position="296"/>
    </location>
</feature>
<dbReference type="InterPro" id="IPR035906">
    <property type="entry name" value="MetI-like_sf"/>
</dbReference>
<evidence type="ECO:0000256" key="7">
    <source>
        <dbReference type="RuleBase" id="RU363032"/>
    </source>
</evidence>